<comment type="subunit">
    <text evidence="15">Homodimer.</text>
</comment>
<comment type="catalytic activity">
    <reaction evidence="15">
        <text>(2R,3R)-2,3-dihydroxy-3-methylpentanoate = (S)-3-methyl-2-oxopentanoate + H2O</text>
        <dbReference type="Rhea" id="RHEA:27694"/>
        <dbReference type="ChEBI" id="CHEBI:15377"/>
        <dbReference type="ChEBI" id="CHEBI:35146"/>
        <dbReference type="ChEBI" id="CHEBI:49258"/>
        <dbReference type="EC" id="4.2.1.9"/>
    </reaction>
</comment>
<comment type="catalytic activity">
    <reaction evidence="11">
        <text>(2R)-2,3-dihydroxy-3-methylbutanoate = 3-methyl-2-oxobutanoate + H2O</text>
        <dbReference type="Rhea" id="RHEA:24809"/>
        <dbReference type="ChEBI" id="CHEBI:11851"/>
        <dbReference type="ChEBI" id="CHEBI:15377"/>
        <dbReference type="ChEBI" id="CHEBI:49072"/>
        <dbReference type="EC" id="4.2.1.9"/>
    </reaction>
    <physiologicalReaction direction="left-to-right" evidence="11">
        <dbReference type="Rhea" id="RHEA:24810"/>
    </physiologicalReaction>
</comment>
<comment type="caution">
    <text evidence="18">The sequence shown here is derived from an EMBL/GenBank/DDBJ whole genome shotgun (WGS) entry which is preliminary data.</text>
</comment>
<dbReference type="InterPro" id="IPR056740">
    <property type="entry name" value="ILV_EDD_C"/>
</dbReference>
<dbReference type="GO" id="GO:0004160">
    <property type="term" value="F:dihydroxy-acid dehydratase activity"/>
    <property type="evidence" value="ECO:0007669"/>
    <property type="project" value="UniProtKB-UniRule"/>
</dbReference>
<evidence type="ECO:0000256" key="4">
    <source>
        <dbReference type="ARBA" id="ARBA00022714"/>
    </source>
</evidence>
<dbReference type="UniPathway" id="UPA00049">
    <property type="reaction ID" value="UER00061"/>
</dbReference>
<dbReference type="InterPro" id="IPR020558">
    <property type="entry name" value="DiOHA_6PGluconate_deHydtase_CS"/>
</dbReference>
<organism evidence="18">
    <name type="scientific">Muribaculaceae bacterium Z82</name>
    <dbReference type="NCBI Taxonomy" id="2304548"/>
    <lineage>
        <taxon>Bacteria</taxon>
        <taxon>Pseudomonadati</taxon>
        <taxon>Bacteroidota</taxon>
        <taxon>Bacteroidia</taxon>
        <taxon>Bacteroidales</taxon>
        <taxon>Muribaculaceae</taxon>
    </lineage>
</organism>
<evidence type="ECO:0000259" key="17">
    <source>
        <dbReference type="Pfam" id="PF24877"/>
    </source>
</evidence>
<evidence type="ECO:0000256" key="12">
    <source>
        <dbReference type="ARBA" id="ARBA00029436"/>
    </source>
</evidence>
<dbReference type="PANTHER" id="PTHR43661">
    <property type="entry name" value="D-XYLONATE DEHYDRATASE"/>
    <property type="match status" value="1"/>
</dbReference>
<dbReference type="InterPro" id="IPR000581">
    <property type="entry name" value="ILV_EDD_N"/>
</dbReference>
<comment type="function">
    <text evidence="15">Functions in the biosynthesis of branched-chain amino acids. Catalyzes the dehydration of (2R,3R)-2,3-dihydroxy-3-methylpentanoate (2,3-dihydroxy-3-methylvalerate) into 2-oxo-3-methylpentanoate (2-oxo-3-methylvalerate) and of (2R)-2,3-dihydroxy-3-methylbutanoate (2,3-dihydroxyisovalerate) into 2-oxo-3-methylbutanoate (2-oxoisovalerate), the penultimate precursor to L-isoleucine and L-valine, respectively.</text>
</comment>
<evidence type="ECO:0000256" key="1">
    <source>
        <dbReference type="ARBA" id="ARBA00001946"/>
    </source>
</evidence>
<name>A0A7C9JIW4_9BACT</name>
<evidence type="ECO:0000256" key="2">
    <source>
        <dbReference type="ARBA" id="ARBA00006486"/>
    </source>
</evidence>
<evidence type="ECO:0000256" key="5">
    <source>
        <dbReference type="ARBA" id="ARBA00022723"/>
    </source>
</evidence>
<evidence type="ECO:0000256" key="15">
    <source>
        <dbReference type="HAMAP-Rule" id="MF_00012"/>
    </source>
</evidence>
<evidence type="ECO:0000256" key="6">
    <source>
        <dbReference type="ARBA" id="ARBA00022842"/>
    </source>
</evidence>
<evidence type="ECO:0000256" key="7">
    <source>
        <dbReference type="ARBA" id="ARBA00023004"/>
    </source>
</evidence>
<dbReference type="HAMAP" id="MF_00012">
    <property type="entry name" value="IlvD"/>
    <property type="match status" value="1"/>
</dbReference>
<sequence length="564" mass="58748">MAESHSWGPLRSDQVTKGVARAPHRSLLKADGITDEEMGRPFVAVISSRNDIIPGHTNLDKISEAVKAGIYLAGGVPFEISTVGVCDGIAMNHDGMHYSLVSREAIADSVECAVQGHAFDAMVCIPNCDKIVPGMVLGALRVNIPTVFVSGGPMLPGVQPGGCGPTTDLNTLFDGAGKVAAGAMDAEELKYYEDTACPTCGSCSGMFTANSMNCLCEALGIALPGNGTIPAVYSERIRLAKHAGMKVMELLEKGIRIKDILNAAAVHNAMECDMAFGGSTNTVLHLTAIAQAAGYPITMDDWDAASARTPHLVKLQPSGPRPLIDLYQVGGVPVVMHELAQLGLLDESALTCEGPLPEYLERCTKPADGEVCRTHDNPFSPQGALRVLHGNIAPDGAIVKKSAVDPSMYTHTGPARVFNSEEEACEAINGGKVVAGDVVVIRYEGPKGGPGMREMLTPTSAICGMGLSSSVALITDGRFSGATKGPAVGHVSPEAAAGGPIALIREGDSVTVDIDGGALTLHVDDDELARRREAFVAPAPKHDHGVLAKYAKLVSSADKGAYVA</sequence>
<comment type="pathway">
    <text evidence="12 15">Amino-acid biosynthesis; L-valine biosynthesis; L-valine from pyruvate: step 3/4.</text>
</comment>
<keyword evidence="10 15" id="KW-0100">Branched-chain amino acid biosynthesis</keyword>
<comment type="pathway">
    <text evidence="13 15">Amino-acid biosynthesis; L-isoleucine biosynthesis; L-isoleucine from 2-oxobutanoate: step 3/4.</text>
</comment>
<protein>
    <recommendedName>
        <fullName evidence="14 15">Dihydroxy-acid dehydratase</fullName>
        <shortName evidence="15">DAD</shortName>
        <ecNumber evidence="14 15">4.2.1.9</ecNumber>
    </recommendedName>
</protein>
<dbReference type="PROSITE" id="PS00887">
    <property type="entry name" value="ILVD_EDD_2"/>
    <property type="match status" value="1"/>
</dbReference>
<feature type="domain" description="Dihydroxy-acid/6-phosphogluconate dehydratase N-terminal" evidence="16">
    <location>
        <begin position="40"/>
        <end position="354"/>
    </location>
</feature>
<evidence type="ECO:0000313" key="18">
    <source>
        <dbReference type="EMBL" id="NBI34202.1"/>
    </source>
</evidence>
<evidence type="ECO:0000256" key="10">
    <source>
        <dbReference type="ARBA" id="ARBA00023304"/>
    </source>
</evidence>
<keyword evidence="6 15" id="KW-0460">Magnesium</keyword>
<dbReference type="EC" id="4.2.1.9" evidence="14 15"/>
<feature type="binding site" evidence="15">
    <location>
        <position position="87"/>
    </location>
    <ligand>
        <name>Mg(2+)</name>
        <dbReference type="ChEBI" id="CHEBI:18420"/>
    </ligand>
</feature>
<dbReference type="Pfam" id="PF24877">
    <property type="entry name" value="ILV_EDD_C"/>
    <property type="match status" value="1"/>
</dbReference>
<evidence type="ECO:0000256" key="13">
    <source>
        <dbReference type="ARBA" id="ARBA00029437"/>
    </source>
</evidence>
<keyword evidence="8 15" id="KW-0411">Iron-sulfur</keyword>
<evidence type="ECO:0000256" key="11">
    <source>
        <dbReference type="ARBA" id="ARBA00029304"/>
    </source>
</evidence>
<dbReference type="InterPro" id="IPR037237">
    <property type="entry name" value="IlvD/EDD_N"/>
</dbReference>
<comment type="similarity">
    <text evidence="2 15">Belongs to the IlvD/Edd family.</text>
</comment>
<dbReference type="GO" id="GO:0009099">
    <property type="term" value="P:L-valine biosynthetic process"/>
    <property type="evidence" value="ECO:0007669"/>
    <property type="project" value="UniProtKB-UniRule"/>
</dbReference>
<dbReference type="AlphaFoldDB" id="A0A7C9JIW4"/>
<gene>
    <name evidence="15 18" type="primary">ilvD</name>
    <name evidence="18" type="ORF">D1639_03980</name>
</gene>
<feature type="binding site" evidence="15">
    <location>
        <position position="129"/>
    </location>
    <ligand>
        <name>Mg(2+)</name>
        <dbReference type="ChEBI" id="CHEBI:18420"/>
    </ligand>
</feature>
<dbReference type="GO" id="GO:0009097">
    <property type="term" value="P:isoleucine biosynthetic process"/>
    <property type="evidence" value="ECO:0007669"/>
    <property type="project" value="UniProtKB-UniRule"/>
</dbReference>
<dbReference type="EMBL" id="QWKH01000018">
    <property type="protein sequence ID" value="NBI34202.1"/>
    <property type="molecule type" value="Genomic_DNA"/>
</dbReference>
<proteinExistence type="inferred from homology"/>
<dbReference type="SUPFAM" id="SSF143975">
    <property type="entry name" value="IlvD/EDD N-terminal domain-like"/>
    <property type="match status" value="1"/>
</dbReference>
<dbReference type="SUPFAM" id="SSF52016">
    <property type="entry name" value="LeuD/IlvD-like"/>
    <property type="match status" value="1"/>
</dbReference>
<comment type="caution">
    <text evidence="15">Lacks conserved residue(s) required for the propagation of feature annotation.</text>
</comment>
<feature type="active site" description="Proton acceptor" evidence="15">
    <location>
        <position position="480"/>
    </location>
</feature>
<feature type="modified residue" description="N6-carboxylysine" evidence="15">
    <location>
        <position position="130"/>
    </location>
</feature>
<dbReference type="GO" id="GO:0005829">
    <property type="term" value="C:cytosol"/>
    <property type="evidence" value="ECO:0007669"/>
    <property type="project" value="TreeGrafter"/>
</dbReference>
<dbReference type="PANTHER" id="PTHR43661:SF3">
    <property type="entry name" value="D-XYLONATE DEHYDRATASE YAGF-RELATED"/>
    <property type="match status" value="1"/>
</dbReference>
<dbReference type="UniPathway" id="UPA00047">
    <property type="reaction ID" value="UER00057"/>
</dbReference>
<dbReference type="InterPro" id="IPR004404">
    <property type="entry name" value="DihydroxyA_deHydtase"/>
</dbReference>
<evidence type="ECO:0000256" key="3">
    <source>
        <dbReference type="ARBA" id="ARBA00022605"/>
    </source>
</evidence>
<keyword evidence="5 15" id="KW-0479">Metal-binding</keyword>
<dbReference type="NCBIfam" id="NF002068">
    <property type="entry name" value="PRK00911.1"/>
    <property type="match status" value="1"/>
</dbReference>
<comment type="cofactor">
    <cofactor evidence="1 15">
        <name>Mg(2+)</name>
        <dbReference type="ChEBI" id="CHEBI:18420"/>
    </cofactor>
</comment>
<keyword evidence="7 15" id="KW-0408">Iron</keyword>
<dbReference type="FunFam" id="3.50.30.80:FF:000001">
    <property type="entry name" value="Dihydroxy-acid dehydratase"/>
    <property type="match status" value="1"/>
</dbReference>
<reference evidence="18" key="1">
    <citation type="submission" date="2018-08" db="EMBL/GenBank/DDBJ databases">
        <title>Murine metabolic-syndrome-specific gut microbial biobank.</title>
        <authorList>
            <person name="Liu C."/>
        </authorList>
    </citation>
    <scope>NUCLEOTIDE SEQUENCE [LARGE SCALE GENOMIC DNA]</scope>
    <source>
        <strain evidence="18">Z82</strain>
    </source>
</reference>
<evidence type="ECO:0000256" key="14">
    <source>
        <dbReference type="ARBA" id="ARBA00029490"/>
    </source>
</evidence>
<feature type="binding site" description="via carbamate group" evidence="15">
    <location>
        <position position="130"/>
    </location>
    <ligand>
        <name>Mg(2+)</name>
        <dbReference type="ChEBI" id="CHEBI:18420"/>
    </ligand>
</feature>
<evidence type="ECO:0000256" key="9">
    <source>
        <dbReference type="ARBA" id="ARBA00023239"/>
    </source>
</evidence>
<keyword evidence="3 15" id="KW-0028">Amino-acid biosynthesis</keyword>
<dbReference type="Pfam" id="PF00920">
    <property type="entry name" value="ILVD_EDD_N"/>
    <property type="match status" value="1"/>
</dbReference>
<evidence type="ECO:0000256" key="8">
    <source>
        <dbReference type="ARBA" id="ARBA00023014"/>
    </source>
</evidence>
<feature type="binding site" evidence="15">
    <location>
        <position position="454"/>
    </location>
    <ligand>
        <name>Mg(2+)</name>
        <dbReference type="ChEBI" id="CHEBI:18420"/>
    </ligand>
</feature>
<evidence type="ECO:0000259" key="16">
    <source>
        <dbReference type="Pfam" id="PF00920"/>
    </source>
</evidence>
<feature type="domain" description="Dihydroxy-acid/6-phosphogluconate dehydratase C-terminal" evidence="17">
    <location>
        <begin position="370"/>
        <end position="561"/>
    </location>
</feature>
<dbReference type="PROSITE" id="PS00886">
    <property type="entry name" value="ILVD_EDD_1"/>
    <property type="match status" value="1"/>
</dbReference>
<dbReference type="Gene3D" id="3.50.30.80">
    <property type="entry name" value="IlvD/EDD C-terminal domain-like"/>
    <property type="match status" value="1"/>
</dbReference>
<accession>A0A7C9JIW4</accession>
<comment type="cofactor">
    <cofactor evidence="15">
        <name>[2Fe-2S] cluster</name>
        <dbReference type="ChEBI" id="CHEBI:190135"/>
    </cofactor>
    <text evidence="15">Binds 1 [2Fe-2S] cluster per subunit. This cluster acts as a Lewis acid cofactor.</text>
</comment>
<keyword evidence="4 15" id="KW-0001">2Fe-2S</keyword>
<dbReference type="GO" id="GO:0000287">
    <property type="term" value="F:magnesium ion binding"/>
    <property type="evidence" value="ECO:0007669"/>
    <property type="project" value="UniProtKB-UniRule"/>
</dbReference>
<dbReference type="GO" id="GO:0051537">
    <property type="term" value="F:2 iron, 2 sulfur cluster binding"/>
    <property type="evidence" value="ECO:0007669"/>
    <property type="project" value="UniProtKB-UniRule"/>
</dbReference>
<dbReference type="InterPro" id="IPR042096">
    <property type="entry name" value="Dihydro-acid_dehy_C"/>
</dbReference>
<keyword evidence="9 15" id="KW-0456">Lyase</keyword>
<dbReference type="NCBIfam" id="TIGR00110">
    <property type="entry name" value="ilvD"/>
    <property type="match status" value="1"/>
</dbReference>